<evidence type="ECO:0000256" key="4">
    <source>
        <dbReference type="SAM" id="MobiDB-lite"/>
    </source>
</evidence>
<comment type="similarity">
    <text evidence="1">Belongs to the TRAFAC class TrmE-Era-EngA-EngB-Septin-like GTPase superfamily. AIG1/Toc34/Toc159-like paraseptin GTPase family. IAN subfamily.</text>
</comment>
<dbReference type="PANTHER" id="PTHR10903:SF188">
    <property type="entry name" value="GTPASE IMAP FAMILY MEMBER 2-LIKE-RELATED"/>
    <property type="match status" value="1"/>
</dbReference>
<reference evidence="6 7" key="1">
    <citation type="submission" date="2018-03" db="EMBL/GenBank/DDBJ databases">
        <title>Draft genome sequence of Rohu Carp (Labeo rohita).</title>
        <authorList>
            <person name="Das P."/>
            <person name="Kushwaha B."/>
            <person name="Joshi C.G."/>
            <person name="Kumar D."/>
            <person name="Nagpure N.S."/>
            <person name="Sahoo L."/>
            <person name="Das S.P."/>
            <person name="Bit A."/>
            <person name="Patnaik S."/>
            <person name="Meher P.K."/>
            <person name="Jayasankar P."/>
            <person name="Koringa P.G."/>
            <person name="Patel N.V."/>
            <person name="Hinsu A.T."/>
            <person name="Kumar R."/>
            <person name="Pandey M."/>
            <person name="Agarwal S."/>
            <person name="Srivastava S."/>
            <person name="Singh M."/>
            <person name="Iquebal M.A."/>
            <person name="Jaiswal S."/>
            <person name="Angadi U.B."/>
            <person name="Kumar N."/>
            <person name="Raza M."/>
            <person name="Shah T.M."/>
            <person name="Rai A."/>
            <person name="Jena J.K."/>
        </authorList>
    </citation>
    <scope>NUCLEOTIDE SEQUENCE [LARGE SCALE GENOMIC DNA]</scope>
    <source>
        <strain evidence="6">DASCIFA01</strain>
        <tissue evidence="6">Testis</tissue>
    </source>
</reference>
<evidence type="ECO:0000256" key="3">
    <source>
        <dbReference type="ARBA" id="ARBA00023134"/>
    </source>
</evidence>
<feature type="domain" description="AIG1-type G" evidence="5">
    <location>
        <begin position="95"/>
        <end position="301"/>
    </location>
</feature>
<dbReference type="PANTHER" id="PTHR10903">
    <property type="entry name" value="GTPASE, IMAP FAMILY MEMBER-RELATED"/>
    <property type="match status" value="1"/>
</dbReference>
<dbReference type="Proteomes" id="UP000290572">
    <property type="component" value="Unassembled WGS sequence"/>
</dbReference>
<evidence type="ECO:0000259" key="5">
    <source>
        <dbReference type="PROSITE" id="PS51720"/>
    </source>
</evidence>
<feature type="region of interest" description="Disordered" evidence="4">
    <location>
        <begin position="66"/>
        <end position="93"/>
    </location>
</feature>
<dbReference type="InterPro" id="IPR027417">
    <property type="entry name" value="P-loop_NTPase"/>
</dbReference>
<dbReference type="EMBL" id="QBIY01005625">
    <property type="protein sequence ID" value="RXN37604.1"/>
    <property type="molecule type" value="Genomic_DNA"/>
</dbReference>
<dbReference type="PROSITE" id="PS51720">
    <property type="entry name" value="G_AIG1"/>
    <property type="match status" value="1"/>
</dbReference>
<protein>
    <submittedName>
        <fullName evidence="6">GTPase IMAP family member 8-like protein</fullName>
    </submittedName>
</protein>
<comment type="caution">
    <text evidence="6">The sequence shown here is derived from an EMBL/GenBank/DDBJ whole genome shotgun (WGS) entry which is preliminary data.</text>
</comment>
<keyword evidence="2" id="KW-0547">Nucleotide-binding</keyword>
<keyword evidence="7" id="KW-1185">Reference proteome</keyword>
<evidence type="ECO:0000313" key="6">
    <source>
        <dbReference type="EMBL" id="RXN37604.1"/>
    </source>
</evidence>
<evidence type="ECO:0000256" key="2">
    <source>
        <dbReference type="ARBA" id="ARBA00022741"/>
    </source>
</evidence>
<feature type="compositionally biased region" description="Basic and acidic residues" evidence="4">
    <location>
        <begin position="285"/>
        <end position="308"/>
    </location>
</feature>
<accession>A0A498P224</accession>
<sequence length="347" mass="40589">MKGFDQVMLLKGEKEEDVVNCLQRKSCSKCLKTLKVWELSENGMSGVRDPLAEKKLHHMDINHKLFTDTTEEDHDKQIDREEQDTSLDSHRDEEPDDLRILLLGVSGAGKSSTGNAILGRKAFKESRTRESEIQTGRVEDRNISIIDTPGFFNTHLTDEEMKKQMMRSLYLAHPGPHVFLLIINLENFEEDKRNIVEQIQENFGEEALKFTMVPFIGREKSIDEMVKNNEVQYNSNEIFLKHQRKLRNQPERMKQEEVRKRDMKKHGEEERPVQEQKRGINQGDMRMERREYGSTKYKDPRDKDAAVQEDLSRIMMERERERQRGMTAGNLSKQDGLTVSCQKLYEA</sequence>
<keyword evidence="3" id="KW-0342">GTP-binding</keyword>
<dbReference type="GO" id="GO:0005525">
    <property type="term" value="F:GTP binding"/>
    <property type="evidence" value="ECO:0007669"/>
    <property type="project" value="UniProtKB-KW"/>
</dbReference>
<dbReference type="SUPFAM" id="SSF52540">
    <property type="entry name" value="P-loop containing nucleoside triphosphate hydrolases"/>
    <property type="match status" value="1"/>
</dbReference>
<feature type="compositionally biased region" description="Basic and acidic residues" evidence="4">
    <location>
        <begin position="248"/>
        <end position="278"/>
    </location>
</feature>
<gene>
    <name evidence="6" type="ORF">ROHU_001898</name>
</gene>
<organism evidence="6 7">
    <name type="scientific">Labeo rohita</name>
    <name type="common">Indian major carp</name>
    <name type="synonym">Cyprinus rohita</name>
    <dbReference type="NCBI Taxonomy" id="84645"/>
    <lineage>
        <taxon>Eukaryota</taxon>
        <taxon>Metazoa</taxon>
        <taxon>Chordata</taxon>
        <taxon>Craniata</taxon>
        <taxon>Vertebrata</taxon>
        <taxon>Euteleostomi</taxon>
        <taxon>Actinopterygii</taxon>
        <taxon>Neopterygii</taxon>
        <taxon>Teleostei</taxon>
        <taxon>Ostariophysi</taxon>
        <taxon>Cypriniformes</taxon>
        <taxon>Cyprinidae</taxon>
        <taxon>Labeoninae</taxon>
        <taxon>Labeonini</taxon>
        <taxon>Labeo</taxon>
    </lineage>
</organism>
<dbReference type="STRING" id="84645.A0A498P224"/>
<evidence type="ECO:0000313" key="7">
    <source>
        <dbReference type="Proteomes" id="UP000290572"/>
    </source>
</evidence>
<dbReference type="AlphaFoldDB" id="A0A498P224"/>
<name>A0A498P224_LABRO</name>
<dbReference type="InterPro" id="IPR045058">
    <property type="entry name" value="GIMA/IAN/Toc"/>
</dbReference>
<feature type="region of interest" description="Disordered" evidence="4">
    <location>
        <begin position="247"/>
        <end position="308"/>
    </location>
</feature>
<dbReference type="Gene3D" id="3.40.50.300">
    <property type="entry name" value="P-loop containing nucleotide triphosphate hydrolases"/>
    <property type="match status" value="1"/>
</dbReference>
<dbReference type="Pfam" id="PF04548">
    <property type="entry name" value="AIG1"/>
    <property type="match status" value="1"/>
</dbReference>
<evidence type="ECO:0000256" key="1">
    <source>
        <dbReference type="ARBA" id="ARBA00008535"/>
    </source>
</evidence>
<dbReference type="InterPro" id="IPR006703">
    <property type="entry name" value="G_AIG1"/>
</dbReference>
<proteinExistence type="inferred from homology"/>